<dbReference type="RefSeq" id="XP_019626795.1">
    <property type="nucleotide sequence ID" value="XM_019771236.1"/>
</dbReference>
<dbReference type="FunFam" id="2.30.30.140:FF:000008">
    <property type="entry name" value="Bromodomain containing 1, isoform CRA_b"/>
    <property type="match status" value="1"/>
</dbReference>
<dbReference type="PANTHER" id="PTHR13793:SF107">
    <property type="entry name" value="BROMODOMAIN-CONTAINING PROTEIN HOMOLOG"/>
    <property type="match status" value="1"/>
</dbReference>
<dbReference type="Pfam" id="PF13831">
    <property type="entry name" value="PHD_2"/>
    <property type="match status" value="1"/>
</dbReference>
<feature type="domain" description="PHD-type" evidence="17">
    <location>
        <begin position="320"/>
        <end position="441"/>
    </location>
</feature>
<evidence type="ECO:0000259" key="15">
    <source>
        <dbReference type="PROSITE" id="PS50157"/>
    </source>
</evidence>
<keyword evidence="8 10" id="KW-0103">Bromodomain</keyword>
<dbReference type="PROSITE" id="PS50016">
    <property type="entry name" value="ZF_PHD_2"/>
    <property type="match status" value="1"/>
</dbReference>
<dbReference type="PRINTS" id="PR00503">
    <property type="entry name" value="BROMODOMAIN"/>
</dbReference>
<dbReference type="InterPro" id="IPR019786">
    <property type="entry name" value="Zinc_finger_PHD-type_CS"/>
</dbReference>
<keyword evidence="3" id="KW-0479">Metal-binding</keyword>
<dbReference type="KEGG" id="bbel:109471845"/>
<dbReference type="PROSITE" id="PS50014">
    <property type="entry name" value="BROMODOMAIN_2"/>
    <property type="match status" value="1"/>
</dbReference>
<dbReference type="CDD" id="cd15701">
    <property type="entry name" value="ePHD_BRPF1"/>
    <property type="match status" value="1"/>
</dbReference>
<reference evidence="19" key="1">
    <citation type="submission" date="2025-08" db="UniProtKB">
        <authorList>
            <consortium name="RefSeq"/>
        </authorList>
    </citation>
    <scope>IDENTIFICATION</scope>
    <source>
        <tissue evidence="19">Gonad</tissue>
    </source>
</reference>
<dbReference type="InterPro" id="IPR036427">
    <property type="entry name" value="Bromodomain-like_sf"/>
</dbReference>
<name>A0A6P4YCD1_BRABE</name>
<dbReference type="SUPFAM" id="SSF57903">
    <property type="entry name" value="FYVE/PHD zinc finger"/>
    <property type="match status" value="1"/>
</dbReference>
<feature type="compositionally biased region" description="Low complexity" evidence="12">
    <location>
        <begin position="1119"/>
        <end position="1133"/>
    </location>
</feature>
<protein>
    <submittedName>
        <fullName evidence="19">Peregrin-like isoform X1</fullName>
    </submittedName>
</protein>
<dbReference type="GO" id="GO:0008270">
    <property type="term" value="F:zinc ion binding"/>
    <property type="evidence" value="ECO:0007669"/>
    <property type="project" value="UniProtKB-KW"/>
</dbReference>
<evidence type="ECO:0000256" key="2">
    <source>
        <dbReference type="ARBA" id="ARBA00022553"/>
    </source>
</evidence>
<evidence type="ECO:0000313" key="19">
    <source>
        <dbReference type="RefSeq" id="XP_019626795.1"/>
    </source>
</evidence>
<feature type="domain" description="PWWP" evidence="16">
    <location>
        <begin position="1186"/>
        <end position="1272"/>
    </location>
</feature>
<dbReference type="PANTHER" id="PTHR13793">
    <property type="entry name" value="PHD FINGER PROTEINS"/>
    <property type="match status" value="1"/>
</dbReference>
<keyword evidence="7" id="KW-0007">Acetylation</keyword>
<gene>
    <name evidence="19" type="primary">LOC109471845</name>
</gene>
<dbReference type="InterPro" id="IPR013083">
    <property type="entry name" value="Znf_RING/FYVE/PHD"/>
</dbReference>
<dbReference type="SMART" id="SM00297">
    <property type="entry name" value="BROMO"/>
    <property type="match status" value="1"/>
</dbReference>
<dbReference type="SUPFAM" id="SSF47370">
    <property type="entry name" value="Bromodomain"/>
    <property type="match status" value="1"/>
</dbReference>
<dbReference type="GO" id="GO:0006357">
    <property type="term" value="P:regulation of transcription by RNA polymerase II"/>
    <property type="evidence" value="ECO:0007669"/>
    <property type="project" value="TreeGrafter"/>
</dbReference>
<feature type="compositionally biased region" description="Low complexity" evidence="12">
    <location>
        <begin position="1058"/>
        <end position="1067"/>
    </location>
</feature>
<feature type="domain" description="C2H2-type" evidence="15">
    <location>
        <begin position="22"/>
        <end position="51"/>
    </location>
</feature>
<feature type="compositionally biased region" description="Polar residues" evidence="12">
    <location>
        <begin position="45"/>
        <end position="55"/>
    </location>
</feature>
<accession>A0A6P4YCD1</accession>
<dbReference type="PROSITE" id="PS50157">
    <property type="entry name" value="ZINC_FINGER_C2H2_2"/>
    <property type="match status" value="1"/>
</dbReference>
<feature type="domain" description="Bromo" evidence="13">
    <location>
        <begin position="645"/>
        <end position="715"/>
    </location>
</feature>
<feature type="compositionally biased region" description="Basic residues" evidence="12">
    <location>
        <begin position="910"/>
        <end position="922"/>
    </location>
</feature>
<dbReference type="PROSITE" id="PS00028">
    <property type="entry name" value="ZINC_FINGER_C2H2_1"/>
    <property type="match status" value="1"/>
</dbReference>
<dbReference type="Gene3D" id="2.30.30.140">
    <property type="match status" value="1"/>
</dbReference>
<keyword evidence="18" id="KW-1185">Reference proteome</keyword>
<dbReference type="PROSITE" id="PS51805">
    <property type="entry name" value="EPHD"/>
    <property type="match status" value="1"/>
</dbReference>
<evidence type="ECO:0000256" key="6">
    <source>
        <dbReference type="ARBA" id="ARBA00022833"/>
    </source>
</evidence>
<dbReference type="InterPro" id="IPR013087">
    <property type="entry name" value="Znf_C2H2_type"/>
</dbReference>
<sequence>MLGYDFDVRVFWYNARRCKPPYECPTCRRVYKSFSGIEYHLLNFDHSNPESNPSTPMRKGSRKSRHHRSGRRSPSPVDIRSPQRETLTYEQAQRLVEVDLDGRTHRIDITECLEIVTEDEIEEEVENKEIEPNVDNKSKTPIKNNKKEDKLKKDVTGVQVNVGKLPEPSFKQLDDYVEPPDVPPRPKAYFRFIEKSVEELDEEVEYDMDEEDYAWLEMVNDKRKGDNMPPVSQEVFETLMDRLEKESYFESQSSGKGDPSSYIDEDAVCSICQDGECQNSNVILFCDMCNLAVHQECYGVPYIPEGQWLCRRCLQSPSRAVDCVLCPNKGGAFKQTDDARWAHVVCALWIPEVCFANTVFLEPIDSIDHIPTARWKLTCYICKQRGVGACIQCHKANCYTAFHVTCAQHAGLYMKMEPVRETGVNGTSISVRKTAYCDVHTPQGWDRTRHMMSEEDEDVPKGMSAKKAKKFKEEKSRQKMRKARKMLAEKRSAMPVVSVPYIPSNNSSSLPTVRVSKIVSRVSLQQKQKFFQRLHSYWMLKRQSRNGVPLLRRLQAHHQSQRNKEWKEESEKHRALKEQLQYWQRLRHDLERARLLVELIRKREKLKREQSNVVQTLQVKVSQLAMEMRLTPFLFLLRRTLEQLEEKDAGKIFSEPVPLDEVPDYLEYIKEPMDFATMRTKVEGHQYRSLDDFERDFELIIRNCMTYNAKDTIFYRAALRMRDQGGAIIRQARRLADRAGYDADSGMHTSEAPKVEETTTLRLEDASTKGSNRKKKKNRTTAAEHVLELHQVSGLIMGGVDNLLIPENRADMTLEDQLKELLEKLDMTTTIKHGGARSKRAKQLRREINVIRRKLALQREQREEETPVEPPATPKKKKDKEDKSNSDSKSKDEAGTSNGNSNNASPTKNSRGRSKSRKKSRSKSSESEAALVPTSPSVQGGATTDPKPVATPERPNESSTPSTPTTPSTPGVGRRTSVLFNKKAKSKPFQDSVSPSKSPKSPGHKRGPGRPPGRPSKNKKQQQNGEHALASIQEGSALLNADQNQATDFSTLRKRARSTSSSSNESSSQRKRPRANSTDAFDTETAVPPIRRVSRCTEQTRADPEVAPSQIPAPPARPATPVVVNRAKTGTQEGTEESSEESSGTEGEVIADPNKKGPGRGKAKLLNRTSTNLEDESDTDDVPIQPLDLVWAKCRGYPSYPALVSADNIINPKMPRTGYFHNGVPIPVPPMEVLKGRPQVPENEELYLVLFFDNKRTWQWLPREKLHPLGVDSKLDHTKMNEGRKSSIRKSVAIAFDRAMNHRQRVEDGIRDSSNESSDSEVI</sequence>
<evidence type="ECO:0000256" key="7">
    <source>
        <dbReference type="ARBA" id="ARBA00022990"/>
    </source>
</evidence>
<dbReference type="InterPro" id="IPR001487">
    <property type="entry name" value="Bromodomain"/>
</dbReference>
<comment type="subcellular location">
    <subcellularLocation>
        <location evidence="1">Nucleus</location>
    </subcellularLocation>
</comment>
<proteinExistence type="predicted"/>
<feature type="region of interest" description="Disordered" evidence="12">
    <location>
        <begin position="453"/>
        <end position="475"/>
    </location>
</feature>
<keyword evidence="9" id="KW-0539">Nucleus</keyword>
<keyword evidence="5 11" id="KW-0863">Zinc-finger</keyword>
<dbReference type="InterPro" id="IPR042061">
    <property type="entry name" value="Peregrin_ePHD"/>
</dbReference>
<dbReference type="Pfam" id="PF13832">
    <property type="entry name" value="zf-HC5HC2H_2"/>
    <property type="match status" value="1"/>
</dbReference>
<dbReference type="PROSITE" id="PS50812">
    <property type="entry name" value="PWWP"/>
    <property type="match status" value="1"/>
</dbReference>
<feature type="compositionally biased region" description="Low complexity" evidence="12">
    <location>
        <begin position="958"/>
        <end position="970"/>
    </location>
</feature>
<dbReference type="Gene3D" id="3.30.40.10">
    <property type="entry name" value="Zinc/RING finger domain, C3HC4 (zinc finger)"/>
    <property type="match status" value="2"/>
</dbReference>
<dbReference type="FunFam" id="3.30.40.10:FF:000007">
    <property type="entry name" value="Bromodomain containing 1, isoform CRA_b"/>
    <property type="match status" value="1"/>
</dbReference>
<dbReference type="Pfam" id="PF00439">
    <property type="entry name" value="Bromodomain"/>
    <property type="match status" value="1"/>
</dbReference>
<keyword evidence="6" id="KW-0862">Zinc</keyword>
<dbReference type="InterPro" id="IPR001965">
    <property type="entry name" value="Znf_PHD"/>
</dbReference>
<evidence type="ECO:0000259" key="17">
    <source>
        <dbReference type="PROSITE" id="PS51805"/>
    </source>
</evidence>
<dbReference type="SMART" id="SM00293">
    <property type="entry name" value="PWWP"/>
    <property type="match status" value="1"/>
</dbReference>
<feature type="compositionally biased region" description="Low complexity" evidence="12">
    <location>
        <begin position="992"/>
        <end position="1001"/>
    </location>
</feature>
<evidence type="ECO:0000259" key="14">
    <source>
        <dbReference type="PROSITE" id="PS50016"/>
    </source>
</evidence>
<dbReference type="InterPro" id="IPR050701">
    <property type="entry name" value="Histone_Mod_Regulator"/>
</dbReference>
<dbReference type="InterPro" id="IPR000313">
    <property type="entry name" value="PWWP_dom"/>
</dbReference>
<evidence type="ECO:0000256" key="11">
    <source>
        <dbReference type="PROSITE-ProRule" id="PRU00042"/>
    </source>
</evidence>
<dbReference type="SUPFAM" id="SSF63748">
    <property type="entry name" value="Tudor/PWWP/MBT"/>
    <property type="match status" value="1"/>
</dbReference>
<dbReference type="InterPro" id="IPR011011">
    <property type="entry name" value="Znf_FYVE_PHD"/>
</dbReference>
<dbReference type="Pfam" id="PF10513">
    <property type="entry name" value="EPL1"/>
    <property type="match status" value="1"/>
</dbReference>
<dbReference type="InterPro" id="IPR019542">
    <property type="entry name" value="Enhancer_polycomb-like_N"/>
</dbReference>
<keyword evidence="4" id="KW-0677">Repeat</keyword>
<dbReference type="InterPro" id="IPR018359">
    <property type="entry name" value="Bromodomain_CS"/>
</dbReference>
<dbReference type="CDD" id="cd15572">
    <property type="entry name" value="PHD_BRPF"/>
    <property type="match status" value="1"/>
</dbReference>
<dbReference type="SMART" id="SM00249">
    <property type="entry name" value="PHD"/>
    <property type="match status" value="2"/>
</dbReference>
<evidence type="ECO:0000259" key="16">
    <source>
        <dbReference type="PROSITE" id="PS50812"/>
    </source>
</evidence>
<feature type="region of interest" description="Disordered" evidence="12">
    <location>
        <begin position="1304"/>
        <end position="1323"/>
    </location>
</feature>
<organism evidence="18 19">
    <name type="scientific">Branchiostoma belcheri</name>
    <name type="common">Amphioxus</name>
    <dbReference type="NCBI Taxonomy" id="7741"/>
    <lineage>
        <taxon>Eukaryota</taxon>
        <taxon>Metazoa</taxon>
        <taxon>Chordata</taxon>
        <taxon>Cephalochordata</taxon>
        <taxon>Leptocardii</taxon>
        <taxon>Amphioxiformes</taxon>
        <taxon>Branchiostomatidae</taxon>
        <taxon>Branchiostoma</taxon>
    </lineage>
</organism>
<dbReference type="PROSITE" id="PS00633">
    <property type="entry name" value="BROMODOMAIN_1"/>
    <property type="match status" value="1"/>
</dbReference>
<evidence type="ECO:0000256" key="8">
    <source>
        <dbReference type="ARBA" id="ARBA00023117"/>
    </source>
</evidence>
<dbReference type="GeneID" id="109471845"/>
<evidence type="ECO:0000256" key="4">
    <source>
        <dbReference type="ARBA" id="ARBA00022737"/>
    </source>
</evidence>
<evidence type="ECO:0000313" key="18">
    <source>
        <dbReference type="Proteomes" id="UP000515135"/>
    </source>
</evidence>
<evidence type="ECO:0000256" key="1">
    <source>
        <dbReference type="ARBA" id="ARBA00004123"/>
    </source>
</evidence>
<evidence type="ECO:0000256" key="12">
    <source>
        <dbReference type="SAM" id="MobiDB-lite"/>
    </source>
</evidence>
<feature type="compositionally biased region" description="Basic and acidic residues" evidence="12">
    <location>
        <begin position="1304"/>
        <end position="1314"/>
    </location>
</feature>
<feature type="region of interest" description="Disordered" evidence="12">
    <location>
        <begin position="858"/>
        <end position="1179"/>
    </location>
</feature>
<dbReference type="InterPro" id="IPR034732">
    <property type="entry name" value="EPHD"/>
</dbReference>
<feature type="compositionally biased region" description="Basic residues" evidence="12">
    <location>
        <begin position="59"/>
        <end position="71"/>
    </location>
</feature>
<feature type="region of interest" description="Disordered" evidence="12">
    <location>
        <begin position="43"/>
        <end position="85"/>
    </location>
</feature>
<feature type="compositionally biased region" description="Basic and acidic residues" evidence="12">
    <location>
        <begin position="879"/>
        <end position="894"/>
    </location>
</feature>
<evidence type="ECO:0000256" key="10">
    <source>
        <dbReference type="PROSITE-ProRule" id="PRU00035"/>
    </source>
</evidence>
<dbReference type="Proteomes" id="UP000515135">
    <property type="component" value="Unplaced"/>
</dbReference>
<dbReference type="InterPro" id="IPR019787">
    <property type="entry name" value="Znf_PHD-finger"/>
</dbReference>
<dbReference type="FunFam" id="3.30.40.10:FF:000008">
    <property type="entry name" value="Bromodomain containing 1, isoform CRA_a"/>
    <property type="match status" value="1"/>
</dbReference>
<evidence type="ECO:0000256" key="5">
    <source>
        <dbReference type="ARBA" id="ARBA00022771"/>
    </source>
</evidence>
<evidence type="ECO:0000259" key="13">
    <source>
        <dbReference type="PROSITE" id="PS50014"/>
    </source>
</evidence>
<dbReference type="GO" id="GO:0005634">
    <property type="term" value="C:nucleus"/>
    <property type="evidence" value="ECO:0007669"/>
    <property type="project" value="UniProtKB-SubCell"/>
</dbReference>
<evidence type="ECO:0000256" key="3">
    <source>
        <dbReference type="ARBA" id="ARBA00022723"/>
    </source>
</evidence>
<dbReference type="Pfam" id="PF00855">
    <property type="entry name" value="PWWP"/>
    <property type="match status" value="1"/>
</dbReference>
<dbReference type="OrthoDB" id="20839at2759"/>
<dbReference type="PROSITE" id="PS01359">
    <property type="entry name" value="ZF_PHD_1"/>
    <property type="match status" value="1"/>
</dbReference>
<feature type="compositionally biased region" description="Low complexity" evidence="12">
    <location>
        <begin position="895"/>
        <end position="905"/>
    </location>
</feature>
<feature type="domain" description="PHD-type" evidence="14">
    <location>
        <begin position="266"/>
        <end position="316"/>
    </location>
</feature>
<evidence type="ECO:0000256" key="9">
    <source>
        <dbReference type="ARBA" id="ARBA00023242"/>
    </source>
</evidence>
<dbReference type="Gene3D" id="1.20.920.10">
    <property type="entry name" value="Bromodomain-like"/>
    <property type="match status" value="1"/>
</dbReference>
<keyword evidence="2" id="KW-0597">Phosphoprotein</keyword>